<gene>
    <name evidence="3" type="ORF">QE152_g12489</name>
</gene>
<dbReference type="EMBL" id="JASPKY010000114">
    <property type="protein sequence ID" value="KAK9736390.1"/>
    <property type="molecule type" value="Genomic_DNA"/>
</dbReference>
<protein>
    <submittedName>
        <fullName evidence="3">Uncharacterized protein</fullName>
    </submittedName>
</protein>
<feature type="region of interest" description="Disordered" evidence="2">
    <location>
        <begin position="1"/>
        <end position="27"/>
    </location>
</feature>
<name>A0AAW1LRI2_POPJA</name>
<feature type="coiled-coil region" evidence="1">
    <location>
        <begin position="156"/>
        <end position="190"/>
    </location>
</feature>
<reference evidence="3 4" key="1">
    <citation type="journal article" date="2024" name="BMC Genomics">
        <title>De novo assembly and annotation of Popillia japonica's genome with initial clues to its potential as an invasive pest.</title>
        <authorList>
            <person name="Cucini C."/>
            <person name="Boschi S."/>
            <person name="Funari R."/>
            <person name="Cardaioli E."/>
            <person name="Iannotti N."/>
            <person name="Marturano G."/>
            <person name="Paoli F."/>
            <person name="Bruttini M."/>
            <person name="Carapelli A."/>
            <person name="Frati F."/>
            <person name="Nardi F."/>
        </authorList>
    </citation>
    <scope>NUCLEOTIDE SEQUENCE [LARGE SCALE GENOMIC DNA]</scope>
    <source>
        <strain evidence="3">DMR45628</strain>
    </source>
</reference>
<evidence type="ECO:0000313" key="4">
    <source>
        <dbReference type="Proteomes" id="UP001458880"/>
    </source>
</evidence>
<sequence>MSPELNGNPPTVTKRKKNREKKHSSTSVINDCNMPSYNCFQNNLNSFPNLTLQDTTSAYYPFFNCPIPTEPMSLPVYPTHYQTYSYPSNPNLTYSGNVTNKMNFTNILPSLSVESNDYMSLPIVTNDQSECGKRRYSDPGPNDSDSSTNSVENRIIRKLSDQINTLKECNRKLNREINEMRIELNVLKQQQQNSRHFDREYEPGMLAEFIKEVRDAARVREDALIAKVKHMIEEKQLSLNQFQVVTEKTRCSDRISKLEEQLKNISMNHSRSEDNVSIPSSSTAMEEGANSARQVIELEREALQLRRELQDARAKKEESDQKFHQLDKKLSHLLRRKDTTASETSEDSKTTASVVDTFSITTMSSGLPTTPQRVLKGSLFRTSST</sequence>
<feature type="compositionally biased region" description="Basic residues" evidence="2">
    <location>
        <begin position="13"/>
        <end position="24"/>
    </location>
</feature>
<keyword evidence="4" id="KW-1185">Reference proteome</keyword>
<feature type="region of interest" description="Disordered" evidence="2">
    <location>
        <begin position="265"/>
        <end position="292"/>
    </location>
</feature>
<evidence type="ECO:0000313" key="3">
    <source>
        <dbReference type="EMBL" id="KAK9736390.1"/>
    </source>
</evidence>
<feature type="compositionally biased region" description="Polar residues" evidence="2">
    <location>
        <begin position="265"/>
        <end position="284"/>
    </location>
</feature>
<evidence type="ECO:0000256" key="2">
    <source>
        <dbReference type="SAM" id="MobiDB-lite"/>
    </source>
</evidence>
<proteinExistence type="predicted"/>
<feature type="region of interest" description="Disordered" evidence="2">
    <location>
        <begin position="129"/>
        <end position="151"/>
    </location>
</feature>
<comment type="caution">
    <text evidence="3">The sequence shown here is derived from an EMBL/GenBank/DDBJ whole genome shotgun (WGS) entry which is preliminary data.</text>
</comment>
<evidence type="ECO:0000256" key="1">
    <source>
        <dbReference type="SAM" id="Coils"/>
    </source>
</evidence>
<accession>A0AAW1LRI2</accession>
<dbReference type="AlphaFoldDB" id="A0AAW1LRI2"/>
<keyword evidence="1" id="KW-0175">Coiled coil</keyword>
<dbReference type="Proteomes" id="UP001458880">
    <property type="component" value="Unassembled WGS sequence"/>
</dbReference>
<organism evidence="3 4">
    <name type="scientific">Popillia japonica</name>
    <name type="common">Japanese beetle</name>
    <dbReference type="NCBI Taxonomy" id="7064"/>
    <lineage>
        <taxon>Eukaryota</taxon>
        <taxon>Metazoa</taxon>
        <taxon>Ecdysozoa</taxon>
        <taxon>Arthropoda</taxon>
        <taxon>Hexapoda</taxon>
        <taxon>Insecta</taxon>
        <taxon>Pterygota</taxon>
        <taxon>Neoptera</taxon>
        <taxon>Endopterygota</taxon>
        <taxon>Coleoptera</taxon>
        <taxon>Polyphaga</taxon>
        <taxon>Scarabaeiformia</taxon>
        <taxon>Scarabaeidae</taxon>
        <taxon>Rutelinae</taxon>
        <taxon>Popillia</taxon>
    </lineage>
</organism>